<dbReference type="PANTHER" id="PTHR33107">
    <property type="entry name" value="KUNITZ TRYPSIN INHIBITOR 2"/>
    <property type="match status" value="1"/>
</dbReference>
<dbReference type="SMART" id="SM00452">
    <property type="entry name" value="STI"/>
    <property type="match status" value="1"/>
</dbReference>
<evidence type="ECO:0000313" key="1">
    <source>
        <dbReference type="EMBL" id="KAF2290571.1"/>
    </source>
</evidence>
<gene>
    <name evidence="1" type="ORF">GH714_014477</name>
</gene>
<proteinExistence type="predicted"/>
<dbReference type="Proteomes" id="UP000467840">
    <property type="component" value="Chromosome 2"/>
</dbReference>
<dbReference type="Pfam" id="PF00197">
    <property type="entry name" value="Kunitz_legume"/>
    <property type="match status" value="1"/>
</dbReference>
<reference evidence="1 2" key="1">
    <citation type="journal article" date="2020" name="Mol. Plant">
        <title>The Chromosome-Based Rubber Tree Genome Provides New Insights into Spurge Genome Evolution and Rubber Biosynthesis.</title>
        <authorList>
            <person name="Liu J."/>
            <person name="Shi C."/>
            <person name="Shi C.C."/>
            <person name="Li W."/>
            <person name="Zhang Q.J."/>
            <person name="Zhang Y."/>
            <person name="Li K."/>
            <person name="Lu H.F."/>
            <person name="Shi C."/>
            <person name="Zhu S.T."/>
            <person name="Xiao Z.Y."/>
            <person name="Nan H."/>
            <person name="Yue Y."/>
            <person name="Zhu X.G."/>
            <person name="Wu Y."/>
            <person name="Hong X.N."/>
            <person name="Fan G.Y."/>
            <person name="Tong Y."/>
            <person name="Zhang D."/>
            <person name="Mao C.L."/>
            <person name="Liu Y.L."/>
            <person name="Hao S.J."/>
            <person name="Liu W.Q."/>
            <person name="Lv M.Q."/>
            <person name="Zhang H.B."/>
            <person name="Liu Y."/>
            <person name="Hu-Tang G.R."/>
            <person name="Wang J.P."/>
            <person name="Wang J.H."/>
            <person name="Sun Y.H."/>
            <person name="Ni S.B."/>
            <person name="Chen W.B."/>
            <person name="Zhang X.C."/>
            <person name="Jiao Y.N."/>
            <person name="Eichler E.E."/>
            <person name="Li G.H."/>
            <person name="Liu X."/>
            <person name="Gao L.Z."/>
        </authorList>
    </citation>
    <scope>NUCLEOTIDE SEQUENCE [LARGE SCALE GENOMIC DNA]</scope>
    <source>
        <strain evidence="2">cv. GT1</strain>
        <tissue evidence="1">Leaf</tissue>
    </source>
</reference>
<comment type="caution">
    <text evidence="1">The sequence shown here is derived from an EMBL/GenBank/DDBJ whole genome shotgun (WGS) entry which is preliminary data.</text>
</comment>
<dbReference type="Gene3D" id="2.80.10.50">
    <property type="match status" value="1"/>
</dbReference>
<protein>
    <submittedName>
        <fullName evidence="1">Uncharacterized protein</fullName>
    </submittedName>
</protein>
<accession>A0A6A6KNN0</accession>
<dbReference type="InterPro" id="IPR002160">
    <property type="entry name" value="Prot_inh_Kunz-lg"/>
</dbReference>
<dbReference type="EMBL" id="JAAGAX010000015">
    <property type="protein sequence ID" value="KAF2290571.1"/>
    <property type="molecule type" value="Genomic_DNA"/>
</dbReference>
<dbReference type="SUPFAM" id="SSF50386">
    <property type="entry name" value="STI-like"/>
    <property type="match status" value="1"/>
</dbReference>
<dbReference type="PANTHER" id="PTHR33107:SF75">
    <property type="entry name" value="INHIBITOR, PUTATIVE-RELATED"/>
    <property type="match status" value="1"/>
</dbReference>
<evidence type="ECO:0000313" key="2">
    <source>
        <dbReference type="Proteomes" id="UP000467840"/>
    </source>
</evidence>
<organism evidence="1 2">
    <name type="scientific">Hevea brasiliensis</name>
    <name type="common">Para rubber tree</name>
    <name type="synonym">Siphonia brasiliensis</name>
    <dbReference type="NCBI Taxonomy" id="3981"/>
    <lineage>
        <taxon>Eukaryota</taxon>
        <taxon>Viridiplantae</taxon>
        <taxon>Streptophyta</taxon>
        <taxon>Embryophyta</taxon>
        <taxon>Tracheophyta</taxon>
        <taxon>Spermatophyta</taxon>
        <taxon>Magnoliopsida</taxon>
        <taxon>eudicotyledons</taxon>
        <taxon>Gunneridae</taxon>
        <taxon>Pentapetalae</taxon>
        <taxon>rosids</taxon>
        <taxon>fabids</taxon>
        <taxon>Malpighiales</taxon>
        <taxon>Euphorbiaceae</taxon>
        <taxon>Crotonoideae</taxon>
        <taxon>Micrandreae</taxon>
        <taxon>Hevea</taxon>
    </lineage>
</organism>
<keyword evidence="2" id="KW-1185">Reference proteome</keyword>
<sequence length="230" mass="25188">MGYETLLIFALIHDSQLSCTCIRLSYALVIYLGTPAITAGHHVEIDWKLGLRMPSHGHIYCSSNPSSARHRRAASSKRWWFNSATDTAGGLTLVNCTNYCPLYVGQEPLSTVVSQGLPLTFTPYAAGENIIRESRDVSVAFSAVSNCAQSTAWRIGEEDPETSRRLTVTGGEQSYFRIDNDGGLYELGCPGESCPDCDRPRCGSAGILIENGKRLLALDGSVFPFRFRRA</sequence>
<dbReference type="InterPro" id="IPR011065">
    <property type="entry name" value="Kunitz_inhibitor_STI-like_sf"/>
</dbReference>
<dbReference type="AlphaFoldDB" id="A0A6A6KNN0"/>
<dbReference type="GO" id="GO:0004866">
    <property type="term" value="F:endopeptidase inhibitor activity"/>
    <property type="evidence" value="ECO:0007669"/>
    <property type="project" value="InterPro"/>
</dbReference>
<name>A0A6A6KNN0_HEVBR</name>